<keyword evidence="5 9" id="KW-0560">Oxidoreductase</keyword>
<reference evidence="12" key="1">
    <citation type="journal article" date="2015" name="Genome Announc.">
        <title>Genome sequence of the AIDS-associated pathogen Penicillium marneffei (ATCC18224) and its near taxonomic relative Talaromyces stipitatus (ATCC10500).</title>
        <authorList>
            <person name="Nierman W.C."/>
            <person name="Fedorova-Abrams N.D."/>
            <person name="Andrianopoulos A."/>
        </authorList>
    </citation>
    <scope>NUCLEOTIDE SEQUENCE [LARGE SCALE GENOMIC DNA]</scope>
    <source>
        <strain evidence="12">ATCC 10500 / CBS 375.48 / QM 6759 / NRRL 1006</strain>
    </source>
</reference>
<dbReference type="PhylomeDB" id="B8MCM6"/>
<accession>B8MCM6</accession>
<evidence type="ECO:0000256" key="6">
    <source>
        <dbReference type="ARBA" id="ARBA00023004"/>
    </source>
</evidence>
<dbReference type="InterPro" id="IPR017972">
    <property type="entry name" value="Cyt_P450_CS"/>
</dbReference>
<keyword evidence="3 8" id="KW-0349">Heme</keyword>
<dbReference type="AlphaFoldDB" id="B8MCM6"/>
<dbReference type="SUPFAM" id="SSF48264">
    <property type="entry name" value="Cytochrome P450"/>
    <property type="match status" value="1"/>
</dbReference>
<evidence type="ECO:0000256" key="5">
    <source>
        <dbReference type="ARBA" id="ARBA00023002"/>
    </source>
</evidence>
<name>B8MCM6_TALSN</name>
<dbReference type="Gene3D" id="1.10.630.10">
    <property type="entry name" value="Cytochrome P450"/>
    <property type="match status" value="1"/>
</dbReference>
<dbReference type="Proteomes" id="UP000001745">
    <property type="component" value="Unassembled WGS sequence"/>
</dbReference>
<evidence type="ECO:0000256" key="4">
    <source>
        <dbReference type="ARBA" id="ARBA00022723"/>
    </source>
</evidence>
<keyword evidence="6 8" id="KW-0408">Iron</keyword>
<proteinExistence type="inferred from homology"/>
<evidence type="ECO:0000256" key="9">
    <source>
        <dbReference type="RuleBase" id="RU000461"/>
    </source>
</evidence>
<dbReference type="OrthoDB" id="1470350at2759"/>
<evidence type="ECO:0000256" key="3">
    <source>
        <dbReference type="ARBA" id="ARBA00022617"/>
    </source>
</evidence>
<dbReference type="GO" id="GO:0020037">
    <property type="term" value="F:heme binding"/>
    <property type="evidence" value="ECO:0007669"/>
    <property type="project" value="InterPro"/>
</dbReference>
<evidence type="ECO:0000256" key="8">
    <source>
        <dbReference type="PIRSR" id="PIRSR602401-1"/>
    </source>
</evidence>
<feature type="signal peptide" evidence="10">
    <location>
        <begin position="1"/>
        <end position="23"/>
    </location>
</feature>
<dbReference type="eggNOG" id="KOG0157">
    <property type="taxonomic scope" value="Eukaryota"/>
</dbReference>
<evidence type="ECO:0000256" key="10">
    <source>
        <dbReference type="SAM" id="SignalP"/>
    </source>
</evidence>
<evidence type="ECO:0000256" key="2">
    <source>
        <dbReference type="ARBA" id="ARBA00010617"/>
    </source>
</evidence>
<protein>
    <submittedName>
        <fullName evidence="11">Cytochrome P450, putative</fullName>
    </submittedName>
</protein>
<keyword evidence="10" id="KW-0732">Signal</keyword>
<dbReference type="InterPro" id="IPR047146">
    <property type="entry name" value="Cyt_P450_E_CYP52_fungi"/>
</dbReference>
<dbReference type="PANTHER" id="PTHR24287">
    <property type="entry name" value="P450, PUTATIVE (EUROFUNG)-RELATED"/>
    <property type="match status" value="1"/>
</dbReference>
<comment type="cofactor">
    <cofactor evidence="1 8">
        <name>heme</name>
        <dbReference type="ChEBI" id="CHEBI:30413"/>
    </cofactor>
</comment>
<dbReference type="GeneID" id="8108387"/>
<gene>
    <name evidence="11" type="ORF">TSTA_125560</name>
</gene>
<dbReference type="PANTHER" id="PTHR24287:SF1">
    <property type="entry name" value="P450, PUTATIVE (EUROFUNG)-RELATED"/>
    <property type="match status" value="1"/>
</dbReference>
<dbReference type="Pfam" id="PF00067">
    <property type="entry name" value="p450"/>
    <property type="match status" value="1"/>
</dbReference>
<evidence type="ECO:0000256" key="1">
    <source>
        <dbReference type="ARBA" id="ARBA00001971"/>
    </source>
</evidence>
<dbReference type="InterPro" id="IPR001128">
    <property type="entry name" value="Cyt_P450"/>
</dbReference>
<dbReference type="PRINTS" id="PR00385">
    <property type="entry name" value="P450"/>
</dbReference>
<dbReference type="CDD" id="cd11063">
    <property type="entry name" value="CYP52"/>
    <property type="match status" value="1"/>
</dbReference>
<dbReference type="GO" id="GO:0016705">
    <property type="term" value="F:oxidoreductase activity, acting on paired donors, with incorporation or reduction of molecular oxygen"/>
    <property type="evidence" value="ECO:0007669"/>
    <property type="project" value="InterPro"/>
</dbReference>
<evidence type="ECO:0000256" key="7">
    <source>
        <dbReference type="ARBA" id="ARBA00023033"/>
    </source>
</evidence>
<dbReference type="OMA" id="YVNNCVL"/>
<dbReference type="PRINTS" id="PR00463">
    <property type="entry name" value="EP450I"/>
</dbReference>
<evidence type="ECO:0000313" key="11">
    <source>
        <dbReference type="EMBL" id="EED18842.1"/>
    </source>
</evidence>
<dbReference type="PROSITE" id="PS00086">
    <property type="entry name" value="CYTOCHROME_P450"/>
    <property type="match status" value="1"/>
</dbReference>
<keyword evidence="4 8" id="KW-0479">Metal-binding</keyword>
<dbReference type="STRING" id="441959.B8MCM6"/>
<keyword evidence="12" id="KW-1185">Reference proteome</keyword>
<dbReference type="HOGENOM" id="CLU_001570_27_0_1"/>
<comment type="similarity">
    <text evidence="2 9">Belongs to the cytochrome P450 family.</text>
</comment>
<dbReference type="GO" id="GO:0004497">
    <property type="term" value="F:monooxygenase activity"/>
    <property type="evidence" value="ECO:0007669"/>
    <property type="project" value="UniProtKB-KW"/>
</dbReference>
<feature type="binding site" description="axial binding residue" evidence="8">
    <location>
        <position position="437"/>
    </location>
    <ligand>
        <name>heme</name>
        <dbReference type="ChEBI" id="CHEBI:30413"/>
    </ligand>
    <ligandPart>
        <name>Fe</name>
        <dbReference type="ChEBI" id="CHEBI:18248"/>
    </ligandPart>
</feature>
<organism evidence="11 12">
    <name type="scientific">Talaromyces stipitatus (strain ATCC 10500 / CBS 375.48 / QM 6759 / NRRL 1006)</name>
    <name type="common">Penicillium stipitatum</name>
    <dbReference type="NCBI Taxonomy" id="441959"/>
    <lineage>
        <taxon>Eukaryota</taxon>
        <taxon>Fungi</taxon>
        <taxon>Dikarya</taxon>
        <taxon>Ascomycota</taxon>
        <taxon>Pezizomycotina</taxon>
        <taxon>Eurotiomycetes</taxon>
        <taxon>Eurotiomycetidae</taxon>
        <taxon>Eurotiales</taxon>
        <taxon>Trichocomaceae</taxon>
        <taxon>Talaromyces</taxon>
        <taxon>Talaromyces sect. Talaromyces</taxon>
    </lineage>
</organism>
<evidence type="ECO:0000313" key="12">
    <source>
        <dbReference type="Proteomes" id="UP000001745"/>
    </source>
</evidence>
<dbReference type="InterPro" id="IPR036396">
    <property type="entry name" value="Cyt_P450_sf"/>
</dbReference>
<dbReference type="RefSeq" id="XP_002482834.1">
    <property type="nucleotide sequence ID" value="XM_002482789.1"/>
</dbReference>
<feature type="chain" id="PRO_5002875026" evidence="10">
    <location>
        <begin position="24"/>
        <end position="491"/>
    </location>
</feature>
<keyword evidence="7 9" id="KW-0503">Monooxygenase</keyword>
<dbReference type="VEuPathDB" id="FungiDB:TSTA_125560"/>
<dbReference type="InParanoid" id="B8MCM6"/>
<dbReference type="InterPro" id="IPR002401">
    <property type="entry name" value="Cyt_P450_E_grp-I"/>
</dbReference>
<dbReference type="GO" id="GO:0005506">
    <property type="term" value="F:iron ion binding"/>
    <property type="evidence" value="ECO:0007669"/>
    <property type="project" value="InterPro"/>
</dbReference>
<sequence>MALLDAVAHHTLVLACFITPCKTYPHKDPILGLDLFIENFRLLNKGGFLDKLSERYYRQNAWTYTQLLFREKVINTADPENIKAILATQFTDFQHSPRRKAAFYPTFGHGIFTTDGAEWEFSRALLRPSFVRSQVGDLDIFEAHISHLINKIPRDGSIVDIQQLFFALTMDTATQFLFGQSANVLVEGEPSARGEKFAEAYDYVTEIVGIQAKLGQIVAKIPNKRYTDSIKYIHEYVEMYVQKAVDFAKFGHSRSVHDAEANGRESHEKYVFLEELAKTGVDKKKIRDELLNVLFAGRDTTAGLLSFTFYILARRPDVFEKLRAEVMTLGSERPDFAQIKNMKYLQYTLKEVNRLYPIVPFNARAAVRDTTLPVGGGSDGKSPILVKAGQAINYQIYTMHRRKDLYGEDALEFKPERWEHIRPTWQYLPFNAGPRICIGQQFALTEASYTIIRLLQAFKSIRPREGEGPLTELLALTSSVRGGVNIGLTPA</sequence>
<dbReference type="EMBL" id="EQ962655">
    <property type="protein sequence ID" value="EED18842.1"/>
    <property type="molecule type" value="Genomic_DNA"/>
</dbReference>